<dbReference type="InterPro" id="IPR002347">
    <property type="entry name" value="SDR_fam"/>
</dbReference>
<dbReference type="EMBL" id="NAJP01000025">
    <property type="protein sequence ID" value="TKA41931.1"/>
    <property type="molecule type" value="Genomic_DNA"/>
</dbReference>
<proteinExistence type="inferred from homology"/>
<dbReference type="Pfam" id="PF00106">
    <property type="entry name" value="adh_short"/>
    <property type="match status" value="1"/>
</dbReference>
<dbReference type="SUPFAM" id="SSF51735">
    <property type="entry name" value="NAD(P)-binding Rossmann-fold domains"/>
    <property type="match status" value="1"/>
</dbReference>
<name>A0A4U0V053_9PEZI</name>
<evidence type="ECO:0000313" key="5">
    <source>
        <dbReference type="Proteomes" id="UP000310066"/>
    </source>
</evidence>
<comment type="similarity">
    <text evidence="1">Belongs to the short-chain dehydrogenases/reductases (SDR) family.</text>
</comment>
<keyword evidence="3" id="KW-0560">Oxidoreductase</keyword>
<gene>
    <name evidence="4" type="ORF">B0A54_06612</name>
</gene>
<dbReference type="PRINTS" id="PR00081">
    <property type="entry name" value="GDHRDH"/>
</dbReference>
<sequence>MQACSQERLYLVFMATGDDGKGRQDVSAGHRQALGSTYLPTVDLLGKTIVITGANTGLGLDAAKHLARLKTSHLVLGCRNVAKGEAARDAILSETGCADQTTIDVWEIDLDRFDSVIAFAKRVRSQLSRLDGFVCNAGIELTTFELSEGLERTLTVNVVSTLLLAIAVLPKLQETAVTHGVDTRLSIVGSLIHVFAPDKQLDVGPDQEILAALSDPQTADMAQRYTLSKLMVHQLFVELVRHAPTQPSEEQHRAIINLVNPGWCGTELSRNKDAAFFERAAYQVMGWTAEKGSRTLVHAVTAGAETHGLYLSQCQVTPQGSYMRSEEGERIGKRLWEETMQRISQVDPETAKCVS</sequence>
<evidence type="ECO:0000256" key="3">
    <source>
        <dbReference type="ARBA" id="ARBA00023002"/>
    </source>
</evidence>
<dbReference type="STRING" id="329885.A0A4U0V053"/>
<dbReference type="Gene3D" id="3.40.50.720">
    <property type="entry name" value="NAD(P)-binding Rossmann-like Domain"/>
    <property type="match status" value="1"/>
</dbReference>
<organism evidence="4 5">
    <name type="scientific">Friedmanniomyces endolithicus</name>
    <dbReference type="NCBI Taxonomy" id="329885"/>
    <lineage>
        <taxon>Eukaryota</taxon>
        <taxon>Fungi</taxon>
        <taxon>Dikarya</taxon>
        <taxon>Ascomycota</taxon>
        <taxon>Pezizomycotina</taxon>
        <taxon>Dothideomycetes</taxon>
        <taxon>Dothideomycetidae</taxon>
        <taxon>Mycosphaerellales</taxon>
        <taxon>Teratosphaeriaceae</taxon>
        <taxon>Friedmanniomyces</taxon>
    </lineage>
</organism>
<dbReference type="AlphaFoldDB" id="A0A4U0V053"/>
<reference evidence="4 5" key="1">
    <citation type="submission" date="2017-03" db="EMBL/GenBank/DDBJ databases">
        <title>Genomes of endolithic fungi from Antarctica.</title>
        <authorList>
            <person name="Coleine C."/>
            <person name="Masonjones S."/>
            <person name="Stajich J.E."/>
        </authorList>
    </citation>
    <scope>NUCLEOTIDE SEQUENCE [LARGE SCALE GENOMIC DNA]</scope>
    <source>
        <strain evidence="4 5">CCFEE 5311</strain>
    </source>
</reference>
<dbReference type="PANTHER" id="PTHR24320">
    <property type="entry name" value="RETINOL DEHYDROGENASE"/>
    <property type="match status" value="1"/>
</dbReference>
<evidence type="ECO:0000256" key="2">
    <source>
        <dbReference type="ARBA" id="ARBA00022857"/>
    </source>
</evidence>
<dbReference type="OrthoDB" id="542013at2759"/>
<dbReference type="InterPro" id="IPR036291">
    <property type="entry name" value="NAD(P)-bd_dom_sf"/>
</dbReference>
<evidence type="ECO:0008006" key="6">
    <source>
        <dbReference type="Google" id="ProtNLM"/>
    </source>
</evidence>
<evidence type="ECO:0000313" key="4">
    <source>
        <dbReference type="EMBL" id="TKA41931.1"/>
    </source>
</evidence>
<dbReference type="Proteomes" id="UP000310066">
    <property type="component" value="Unassembled WGS sequence"/>
</dbReference>
<keyword evidence="2" id="KW-0521">NADP</keyword>
<dbReference type="GO" id="GO:0016491">
    <property type="term" value="F:oxidoreductase activity"/>
    <property type="evidence" value="ECO:0007669"/>
    <property type="project" value="UniProtKB-KW"/>
</dbReference>
<comment type="caution">
    <text evidence="4">The sequence shown here is derived from an EMBL/GenBank/DDBJ whole genome shotgun (WGS) entry which is preliminary data.</text>
</comment>
<evidence type="ECO:0000256" key="1">
    <source>
        <dbReference type="ARBA" id="ARBA00006484"/>
    </source>
</evidence>
<accession>A0A4U0V053</accession>
<protein>
    <recommendedName>
        <fullName evidence="6">Ketoreductase (KR) domain-containing protein</fullName>
    </recommendedName>
</protein>
<dbReference type="PANTHER" id="PTHR24320:SF252">
    <property type="entry name" value="DEHYDROGENASE_REDUCTASE FAMILY PROTEIN, PUTATIVE (AFU_ORTHOLOGUE AFUA_3G08550)-RELATED"/>
    <property type="match status" value="1"/>
</dbReference>